<dbReference type="InterPro" id="IPR001164">
    <property type="entry name" value="ArfGAP_dom"/>
</dbReference>
<keyword evidence="4" id="KW-0862">Zinc</keyword>
<dbReference type="GO" id="GO:0008270">
    <property type="term" value="F:zinc ion binding"/>
    <property type="evidence" value="ECO:0007669"/>
    <property type="project" value="UniProtKB-KW"/>
</dbReference>
<evidence type="ECO:0000256" key="2">
    <source>
        <dbReference type="ARBA" id="ARBA00022723"/>
    </source>
</evidence>
<reference evidence="8" key="1">
    <citation type="submission" date="2006-10" db="EMBL/GenBank/DDBJ databases">
        <authorList>
            <person name="Amadeo P."/>
            <person name="Zhao Q."/>
            <person name="Wortman J."/>
            <person name="Fraser-Liggett C."/>
            <person name="Carlton J."/>
        </authorList>
    </citation>
    <scope>NUCLEOTIDE SEQUENCE</scope>
    <source>
        <strain evidence="8">G3</strain>
    </source>
</reference>
<proteinExistence type="predicted"/>
<dbReference type="InterPro" id="IPR037278">
    <property type="entry name" value="ARFGAP/RecO"/>
</dbReference>
<dbReference type="InParanoid" id="A2DP09"/>
<dbReference type="Pfam" id="PF01412">
    <property type="entry name" value="ArfGap"/>
    <property type="match status" value="1"/>
</dbReference>
<evidence type="ECO:0000256" key="6">
    <source>
        <dbReference type="SAM" id="MobiDB-lite"/>
    </source>
</evidence>
<name>A2DP09_TRIV3</name>
<dbReference type="OrthoDB" id="10266696at2759"/>
<dbReference type="FunFam" id="1.10.220.150:FF:000009">
    <property type="entry name" value="stromal membrane-associated protein 1 isoform X1"/>
    <property type="match status" value="1"/>
</dbReference>
<dbReference type="EMBL" id="DS113225">
    <property type="protein sequence ID" value="EAY17858.1"/>
    <property type="molecule type" value="Genomic_DNA"/>
</dbReference>
<organism evidence="8 9">
    <name type="scientific">Trichomonas vaginalis (strain ATCC PRA-98 / G3)</name>
    <dbReference type="NCBI Taxonomy" id="412133"/>
    <lineage>
        <taxon>Eukaryota</taxon>
        <taxon>Metamonada</taxon>
        <taxon>Parabasalia</taxon>
        <taxon>Trichomonadida</taxon>
        <taxon>Trichomonadidae</taxon>
        <taxon>Trichomonas</taxon>
    </lineage>
</organism>
<evidence type="ECO:0000313" key="9">
    <source>
        <dbReference type="Proteomes" id="UP000001542"/>
    </source>
</evidence>
<dbReference type="GO" id="GO:0005096">
    <property type="term" value="F:GTPase activator activity"/>
    <property type="evidence" value="ECO:0000318"/>
    <property type="project" value="GO_Central"/>
</dbReference>
<dbReference type="PRINTS" id="PR00405">
    <property type="entry name" value="REVINTRACTNG"/>
</dbReference>
<evidence type="ECO:0000256" key="1">
    <source>
        <dbReference type="ARBA" id="ARBA00022468"/>
    </source>
</evidence>
<dbReference type="VEuPathDB" id="TrichDB:TVAGG3_0989730"/>
<dbReference type="InterPro" id="IPR051718">
    <property type="entry name" value="ARF_GTPase-activating"/>
</dbReference>
<evidence type="ECO:0000256" key="4">
    <source>
        <dbReference type="ARBA" id="ARBA00022833"/>
    </source>
</evidence>
<protein>
    <submittedName>
        <fullName evidence="8">ARF GAP-like zinc finger-containing protein</fullName>
    </submittedName>
</protein>
<dbReference type="VEuPathDB" id="TrichDB:TVAG_010830"/>
<dbReference type="PROSITE" id="PS50115">
    <property type="entry name" value="ARFGAP"/>
    <property type="match status" value="1"/>
</dbReference>
<dbReference type="SUPFAM" id="SSF57863">
    <property type="entry name" value="ArfGap/RecO-like zinc finger"/>
    <property type="match status" value="1"/>
</dbReference>
<sequence>MSKCTPEAQMLVKQLLADPENAVCADCQKNVSKWASSTLGIFICYECSGIHRSLGTHISFVRSVTLDGWTPEQARVMKRVGNRVANEYWLHNLPADFSIPSPYDRFGMENFIRQKYVERRWADSCEPPQNRKGRFATPSNQQMQSPYMQPAPVVSQPNPTPTEIPKPNPIKPVTKPKISKSPEVKPPEIQNTEASSSFDFINEMNEQRQPQVIVQHSSSRRIKGMARWAKKPSGDAVINQMMTGGDFRPMSAPVNLSQPGSAVNLFAGLDFSQANH</sequence>
<dbReference type="PANTHER" id="PTHR45705">
    <property type="entry name" value="FI20236P1"/>
    <property type="match status" value="1"/>
</dbReference>
<keyword evidence="3 5" id="KW-0863">Zinc-finger</keyword>
<evidence type="ECO:0000256" key="5">
    <source>
        <dbReference type="PROSITE-ProRule" id="PRU00288"/>
    </source>
</evidence>
<dbReference type="OMA" id="RVANEYW"/>
<dbReference type="eggNOG" id="KOG0703">
    <property type="taxonomic scope" value="Eukaryota"/>
</dbReference>
<accession>A2DP09</accession>
<evidence type="ECO:0000313" key="8">
    <source>
        <dbReference type="EMBL" id="EAY17858.1"/>
    </source>
</evidence>
<dbReference type="RefSeq" id="XP_001329993.1">
    <property type="nucleotide sequence ID" value="XM_001329958.1"/>
</dbReference>
<feature type="region of interest" description="Disordered" evidence="6">
    <location>
        <begin position="123"/>
        <end position="190"/>
    </location>
</feature>
<dbReference type="STRING" id="5722.A2DP09"/>
<dbReference type="InterPro" id="IPR038508">
    <property type="entry name" value="ArfGAP_dom_sf"/>
</dbReference>
<dbReference type="SMART" id="SM00105">
    <property type="entry name" value="ArfGap"/>
    <property type="match status" value="1"/>
</dbReference>
<dbReference type="Gene3D" id="1.10.220.150">
    <property type="entry name" value="Arf GTPase activating protein"/>
    <property type="match status" value="1"/>
</dbReference>
<feature type="compositionally biased region" description="Polar residues" evidence="6">
    <location>
        <begin position="137"/>
        <end position="147"/>
    </location>
</feature>
<keyword evidence="1" id="KW-0343">GTPase activation</keyword>
<dbReference type="GO" id="GO:0005737">
    <property type="term" value="C:cytoplasm"/>
    <property type="evidence" value="ECO:0000318"/>
    <property type="project" value="GO_Central"/>
</dbReference>
<dbReference type="KEGG" id="tva:4775880"/>
<dbReference type="AlphaFoldDB" id="A2DP09"/>
<evidence type="ECO:0000256" key="3">
    <source>
        <dbReference type="ARBA" id="ARBA00022771"/>
    </source>
</evidence>
<feature type="domain" description="Arf-GAP" evidence="7">
    <location>
        <begin position="9"/>
        <end position="132"/>
    </location>
</feature>
<gene>
    <name evidence="8" type="ORF">TVAG_010830</name>
</gene>
<feature type="compositionally biased region" description="Pro residues" evidence="6">
    <location>
        <begin position="158"/>
        <end position="170"/>
    </location>
</feature>
<dbReference type="Proteomes" id="UP000001542">
    <property type="component" value="Unassembled WGS sequence"/>
</dbReference>
<keyword evidence="9" id="KW-1185">Reference proteome</keyword>
<dbReference type="SMR" id="A2DP09"/>
<evidence type="ECO:0000259" key="7">
    <source>
        <dbReference type="PROSITE" id="PS50115"/>
    </source>
</evidence>
<keyword evidence="2" id="KW-0479">Metal-binding</keyword>
<reference evidence="8" key="2">
    <citation type="journal article" date="2007" name="Science">
        <title>Draft genome sequence of the sexually transmitted pathogen Trichomonas vaginalis.</title>
        <authorList>
            <person name="Carlton J.M."/>
            <person name="Hirt R.P."/>
            <person name="Silva J.C."/>
            <person name="Delcher A.L."/>
            <person name="Schatz M."/>
            <person name="Zhao Q."/>
            <person name="Wortman J.R."/>
            <person name="Bidwell S.L."/>
            <person name="Alsmark U.C.M."/>
            <person name="Besteiro S."/>
            <person name="Sicheritz-Ponten T."/>
            <person name="Noel C.J."/>
            <person name="Dacks J.B."/>
            <person name="Foster P.G."/>
            <person name="Simillion C."/>
            <person name="Van de Peer Y."/>
            <person name="Miranda-Saavedra D."/>
            <person name="Barton G.J."/>
            <person name="Westrop G.D."/>
            <person name="Mueller S."/>
            <person name="Dessi D."/>
            <person name="Fiori P.L."/>
            <person name="Ren Q."/>
            <person name="Paulsen I."/>
            <person name="Zhang H."/>
            <person name="Bastida-Corcuera F.D."/>
            <person name="Simoes-Barbosa A."/>
            <person name="Brown M.T."/>
            <person name="Hayes R.D."/>
            <person name="Mukherjee M."/>
            <person name="Okumura C.Y."/>
            <person name="Schneider R."/>
            <person name="Smith A.J."/>
            <person name="Vanacova S."/>
            <person name="Villalvazo M."/>
            <person name="Haas B.J."/>
            <person name="Pertea M."/>
            <person name="Feldblyum T.V."/>
            <person name="Utterback T.R."/>
            <person name="Shu C.L."/>
            <person name="Osoegawa K."/>
            <person name="de Jong P.J."/>
            <person name="Hrdy I."/>
            <person name="Horvathova L."/>
            <person name="Zubacova Z."/>
            <person name="Dolezal P."/>
            <person name="Malik S.B."/>
            <person name="Logsdon J.M. Jr."/>
            <person name="Henze K."/>
            <person name="Gupta A."/>
            <person name="Wang C.C."/>
            <person name="Dunne R.L."/>
            <person name="Upcroft J.A."/>
            <person name="Upcroft P."/>
            <person name="White O."/>
            <person name="Salzberg S.L."/>
            <person name="Tang P."/>
            <person name="Chiu C.-H."/>
            <person name="Lee Y.-S."/>
            <person name="Embley T.M."/>
            <person name="Coombs G.H."/>
            <person name="Mottram J.C."/>
            <person name="Tachezy J."/>
            <person name="Fraser-Liggett C.M."/>
            <person name="Johnson P.J."/>
        </authorList>
    </citation>
    <scope>NUCLEOTIDE SEQUENCE [LARGE SCALE GENOMIC DNA]</scope>
    <source>
        <strain evidence="8">G3</strain>
    </source>
</reference>
<dbReference type="PANTHER" id="PTHR45705:SF1">
    <property type="entry name" value="FI20236P1"/>
    <property type="match status" value="1"/>
</dbReference>
<dbReference type="CDD" id="cd08204">
    <property type="entry name" value="ArfGap"/>
    <property type="match status" value="1"/>
</dbReference>